<dbReference type="AlphaFoldDB" id="X0YZI8"/>
<accession>X0YZI8</accession>
<sequence>MWQKLIEARVGRPVKLENVPKMLKEEELLGRGFIESYQYFGKPGRRITRAQIVSRVEPIKTALERAKLYRVEVGFKPTLKPFPRAAGKVEVLPGAILDVGRLKPIEVGKEIDLSKVLFRGLPKGFPKPTISPKLIKPIQIVEQIPVPVLKIIPKIPKARVPIIKEVKPIVEERLPYMVGGLGLREIPYAKMGLYERVEFIGRPKERVEEGIILAPKEIVVDVLKIGVKPELKIIPKEKIIVAVKPALVLKEIPKLKIIPKLKVALKLKIT</sequence>
<evidence type="ECO:0000313" key="1">
    <source>
        <dbReference type="EMBL" id="GAG61980.1"/>
    </source>
</evidence>
<feature type="non-terminal residue" evidence="1">
    <location>
        <position position="270"/>
    </location>
</feature>
<protein>
    <submittedName>
        <fullName evidence="1">Uncharacterized protein</fullName>
    </submittedName>
</protein>
<organism evidence="1">
    <name type="scientific">marine sediment metagenome</name>
    <dbReference type="NCBI Taxonomy" id="412755"/>
    <lineage>
        <taxon>unclassified sequences</taxon>
        <taxon>metagenomes</taxon>
        <taxon>ecological metagenomes</taxon>
    </lineage>
</organism>
<proteinExistence type="predicted"/>
<name>X0YZI8_9ZZZZ</name>
<dbReference type="EMBL" id="BART01002447">
    <property type="protein sequence ID" value="GAG61980.1"/>
    <property type="molecule type" value="Genomic_DNA"/>
</dbReference>
<comment type="caution">
    <text evidence="1">The sequence shown here is derived from an EMBL/GenBank/DDBJ whole genome shotgun (WGS) entry which is preliminary data.</text>
</comment>
<gene>
    <name evidence="1" type="ORF">S01H4_07476</name>
</gene>
<reference evidence="1" key="1">
    <citation type="journal article" date="2014" name="Front. Microbiol.">
        <title>High frequency of phylogenetically diverse reductive dehalogenase-homologous genes in deep subseafloor sedimentary metagenomes.</title>
        <authorList>
            <person name="Kawai M."/>
            <person name="Futagami T."/>
            <person name="Toyoda A."/>
            <person name="Takaki Y."/>
            <person name="Nishi S."/>
            <person name="Hori S."/>
            <person name="Arai W."/>
            <person name="Tsubouchi T."/>
            <person name="Morono Y."/>
            <person name="Uchiyama I."/>
            <person name="Ito T."/>
            <person name="Fujiyama A."/>
            <person name="Inagaki F."/>
            <person name="Takami H."/>
        </authorList>
    </citation>
    <scope>NUCLEOTIDE SEQUENCE</scope>
    <source>
        <strain evidence="1">Expedition CK06-06</strain>
    </source>
</reference>